<dbReference type="SUPFAM" id="SSF53383">
    <property type="entry name" value="PLP-dependent transferases"/>
    <property type="match status" value="1"/>
</dbReference>
<dbReference type="InterPro" id="IPR015422">
    <property type="entry name" value="PyrdxlP-dep_Trfase_small"/>
</dbReference>
<dbReference type="PANTHER" id="PTHR30244:SF34">
    <property type="entry name" value="DTDP-4-AMINO-4,6-DIDEOXYGALACTOSE TRANSAMINASE"/>
    <property type="match status" value="1"/>
</dbReference>
<dbReference type="GO" id="GO:0000271">
    <property type="term" value="P:polysaccharide biosynthetic process"/>
    <property type="evidence" value="ECO:0007669"/>
    <property type="project" value="TreeGrafter"/>
</dbReference>
<keyword evidence="5" id="KW-0032">Aminotransferase</keyword>
<comment type="caution">
    <text evidence="5">The sequence shown here is derived from an EMBL/GenBank/DDBJ whole genome shotgun (WGS) entry which is preliminary data.</text>
</comment>
<dbReference type="InterPro" id="IPR000653">
    <property type="entry name" value="DegT/StrS_aminotransferase"/>
</dbReference>
<dbReference type="Pfam" id="PF01041">
    <property type="entry name" value="DegT_DnrJ_EryC1"/>
    <property type="match status" value="1"/>
</dbReference>
<dbReference type="Gene3D" id="3.90.1150.10">
    <property type="entry name" value="Aspartate Aminotransferase, domain 1"/>
    <property type="match status" value="1"/>
</dbReference>
<evidence type="ECO:0000256" key="3">
    <source>
        <dbReference type="PIRSR" id="PIRSR000390-2"/>
    </source>
</evidence>
<sequence length="380" mass="40988">MIPYGRQDITQGDLDAVHDVLTSDFLTQGPKVPAFEAAVCAATGAAHGVAVNSATSALHIACLALGLGRGDLMWTSPITFVASANVGHLCGAEVDFVDIEPGSFNMCPEALEAKLERAGAAGRLPKVLIPVHMCGQPARMERIGALARRYGVRVVEDASHAIGARDGTGATGACRWSDITVFSFHPVKIVTTAEGGMAVTNDPTLAAAMERLRSHGVTRDPALMAHPDTGPWVYEQIELGLNYRMTELQAALGISQMQRLEAYVARRNALAERYDRLLADLPLSRPERGADMLSAFHLYVIQVDPSRRRAIFDHLRGAGIGVNVHYIPVHTQPYWRRHGFAPGDFPKAEAYYAGAISIPLFATMTEAQQDEVVSALRAIL</sequence>
<dbReference type="GO" id="GO:0099620">
    <property type="term" value="F:UDP-4-amino-4-deoxy-L-arabinose aminotransferase"/>
    <property type="evidence" value="ECO:0007669"/>
    <property type="project" value="UniProtKB-EC"/>
</dbReference>
<dbReference type="GO" id="GO:0030170">
    <property type="term" value="F:pyridoxal phosphate binding"/>
    <property type="evidence" value="ECO:0007669"/>
    <property type="project" value="TreeGrafter"/>
</dbReference>
<dbReference type="InterPro" id="IPR015424">
    <property type="entry name" value="PyrdxlP-dep_Trfase"/>
</dbReference>
<dbReference type="AlphaFoldDB" id="A0A921NQK8"/>
<evidence type="ECO:0000256" key="2">
    <source>
        <dbReference type="PIRSR" id="PIRSR000390-1"/>
    </source>
</evidence>
<gene>
    <name evidence="5" type="ORF">PMES_00813</name>
</gene>
<dbReference type="OrthoDB" id="9768668at2"/>
<comment type="similarity">
    <text evidence="1 4">Belongs to the DegT/DnrJ/EryC1 family.</text>
</comment>
<dbReference type="PIRSF" id="PIRSF000390">
    <property type="entry name" value="PLP_StrS"/>
    <property type="match status" value="1"/>
</dbReference>
<accession>A0A921NQK8</accession>
<keyword evidence="6" id="KW-1185">Reference proteome</keyword>
<dbReference type="EMBL" id="APKE01000010">
    <property type="protein sequence ID" value="KAF0677016.1"/>
    <property type="molecule type" value="Genomic_DNA"/>
</dbReference>
<dbReference type="EC" id="2.6.1.87" evidence="5"/>
<evidence type="ECO:0000313" key="6">
    <source>
        <dbReference type="Proteomes" id="UP000698242"/>
    </source>
</evidence>
<proteinExistence type="inferred from homology"/>
<organism evidence="5 6">
    <name type="scientific">Profundibacterium mesophilum KAUST100406-0324</name>
    <dbReference type="NCBI Taxonomy" id="1037889"/>
    <lineage>
        <taxon>Bacteria</taxon>
        <taxon>Pseudomonadati</taxon>
        <taxon>Pseudomonadota</taxon>
        <taxon>Alphaproteobacteria</taxon>
        <taxon>Rhodobacterales</taxon>
        <taxon>Roseobacteraceae</taxon>
        <taxon>Profundibacterium</taxon>
    </lineage>
</organism>
<evidence type="ECO:0000256" key="1">
    <source>
        <dbReference type="ARBA" id="ARBA00037999"/>
    </source>
</evidence>
<protein>
    <submittedName>
        <fullName evidence="5">UDP-4-amino-4-deoxy-L-arabinose-oxoglutarate aminotransferase</fullName>
        <ecNumber evidence="5">2.6.1.87</ecNumber>
    </submittedName>
</protein>
<evidence type="ECO:0000256" key="4">
    <source>
        <dbReference type="RuleBase" id="RU004508"/>
    </source>
</evidence>
<reference evidence="5" key="1">
    <citation type="submission" date="2013-03" db="EMBL/GenBank/DDBJ databases">
        <title>Genome Sequence of the Profundibacterium mesophilum strain KAUST100406-0324T from Red Sea, a novel genus in the family Rhodobacteraceae.</title>
        <authorList>
            <person name="Essack M."/>
            <person name="Alam I."/>
            <person name="Lafi F."/>
            <person name="Alawi W."/>
            <person name="Kamanu F."/>
            <person name="Al-Suwailem A."/>
            <person name="Lee O.O."/>
            <person name="Xu Y."/>
            <person name="Bajic V."/>
            <person name="Qian P.-Y."/>
            <person name="Archer J."/>
        </authorList>
    </citation>
    <scope>NUCLEOTIDE SEQUENCE</scope>
    <source>
        <strain evidence="5">KAUST100406-0324</strain>
    </source>
</reference>
<name>A0A921NQK8_9RHOB</name>
<keyword evidence="3 4" id="KW-0663">Pyridoxal phosphate</keyword>
<keyword evidence="5" id="KW-0808">Transferase</keyword>
<feature type="active site" description="Proton acceptor" evidence="2">
    <location>
        <position position="188"/>
    </location>
</feature>
<dbReference type="RefSeq" id="WP_159964226.1">
    <property type="nucleotide sequence ID" value="NZ_APKE01000010.1"/>
</dbReference>
<dbReference type="CDD" id="cd00616">
    <property type="entry name" value="AHBA_syn"/>
    <property type="match status" value="1"/>
</dbReference>
<dbReference type="PANTHER" id="PTHR30244">
    <property type="entry name" value="TRANSAMINASE"/>
    <property type="match status" value="1"/>
</dbReference>
<dbReference type="InterPro" id="IPR020026">
    <property type="entry name" value="PseC"/>
</dbReference>
<dbReference type="Proteomes" id="UP000698242">
    <property type="component" value="Unassembled WGS sequence"/>
</dbReference>
<dbReference type="InterPro" id="IPR015421">
    <property type="entry name" value="PyrdxlP-dep_Trfase_major"/>
</dbReference>
<evidence type="ECO:0000313" key="5">
    <source>
        <dbReference type="EMBL" id="KAF0677016.1"/>
    </source>
</evidence>
<dbReference type="NCBIfam" id="TIGR03588">
    <property type="entry name" value="PseC"/>
    <property type="match status" value="1"/>
</dbReference>
<dbReference type="Gene3D" id="3.40.640.10">
    <property type="entry name" value="Type I PLP-dependent aspartate aminotransferase-like (Major domain)"/>
    <property type="match status" value="1"/>
</dbReference>
<feature type="modified residue" description="N6-(pyridoxal phosphate)lysine" evidence="3">
    <location>
        <position position="188"/>
    </location>
</feature>